<proteinExistence type="predicted"/>
<accession>A0A1H5X1G3</accession>
<organism evidence="1 2">
    <name type="scientific">Halobellus limi</name>
    <dbReference type="NCBI Taxonomy" id="699433"/>
    <lineage>
        <taxon>Archaea</taxon>
        <taxon>Methanobacteriati</taxon>
        <taxon>Methanobacteriota</taxon>
        <taxon>Stenosarchaea group</taxon>
        <taxon>Halobacteria</taxon>
        <taxon>Halobacteriales</taxon>
        <taxon>Haloferacaceae</taxon>
        <taxon>Halobellus</taxon>
    </lineage>
</organism>
<sequence length="45" mass="4704">MPMRAGRIPLFLPGTAPDAPRRNALAVLGYLLGVSLVAETLSALL</sequence>
<evidence type="ECO:0000313" key="1">
    <source>
        <dbReference type="EMBL" id="SEG05383.1"/>
    </source>
</evidence>
<dbReference type="Proteomes" id="UP000236740">
    <property type="component" value="Unassembled WGS sequence"/>
</dbReference>
<gene>
    <name evidence="1" type="ORF">SAMN04488133_1460</name>
</gene>
<protein>
    <submittedName>
        <fullName evidence="1">Uncharacterized protein</fullName>
    </submittedName>
</protein>
<name>A0A1H5X1G3_9EURY</name>
<dbReference type="AlphaFoldDB" id="A0A1H5X1G3"/>
<dbReference type="EMBL" id="FNVN01000001">
    <property type="protein sequence ID" value="SEG05383.1"/>
    <property type="molecule type" value="Genomic_DNA"/>
</dbReference>
<keyword evidence="2" id="KW-1185">Reference proteome</keyword>
<evidence type="ECO:0000313" key="2">
    <source>
        <dbReference type="Proteomes" id="UP000236740"/>
    </source>
</evidence>
<reference evidence="1 2" key="1">
    <citation type="submission" date="2016-10" db="EMBL/GenBank/DDBJ databases">
        <authorList>
            <person name="de Groot N.N."/>
        </authorList>
    </citation>
    <scope>NUCLEOTIDE SEQUENCE [LARGE SCALE GENOMIC DNA]</scope>
    <source>
        <strain evidence="1 2">CGMCC 1.10331</strain>
    </source>
</reference>